<dbReference type="PANTHER" id="PTHR38011:SF7">
    <property type="entry name" value="2,5-DIAMINO-6-RIBOSYLAMINO-4(3H)-PYRIMIDINONE 5'-PHOSPHATE REDUCTASE"/>
    <property type="match status" value="1"/>
</dbReference>
<evidence type="ECO:0000256" key="6">
    <source>
        <dbReference type="ARBA" id="ARBA00022619"/>
    </source>
</evidence>
<reference evidence="18 19" key="1">
    <citation type="submission" date="2019-02" db="EMBL/GenBank/DDBJ databases">
        <title>Isolation and identification of novel species under the genus Muribaculum.</title>
        <authorList>
            <person name="Miyake S."/>
            <person name="Ding Y."/>
            <person name="Low A."/>
            <person name="Soh M."/>
            <person name="Seedorf H."/>
        </authorList>
    </citation>
    <scope>NUCLEOTIDE SEQUENCE [LARGE SCALE GENOMIC DNA]</scope>
    <source>
        <strain evidence="18 19">TLL-A4</strain>
    </source>
</reference>
<evidence type="ECO:0000256" key="14">
    <source>
        <dbReference type="PIRSR" id="PIRSR006769-1"/>
    </source>
</evidence>
<feature type="binding site" evidence="15">
    <location>
        <position position="173"/>
    </location>
    <ligand>
        <name>substrate</name>
    </ligand>
</feature>
<feature type="binding site" evidence="15">
    <location>
        <position position="192"/>
    </location>
    <ligand>
        <name>substrate</name>
    </ligand>
</feature>
<evidence type="ECO:0000313" key="19">
    <source>
        <dbReference type="Proteomes" id="UP000297031"/>
    </source>
</evidence>
<gene>
    <name evidence="18" type="primary">ribD</name>
    <name evidence="18" type="ORF">E7746_10905</name>
</gene>
<evidence type="ECO:0000256" key="13">
    <source>
        <dbReference type="PIRNR" id="PIRNR006769"/>
    </source>
</evidence>
<evidence type="ECO:0000256" key="1">
    <source>
        <dbReference type="ARBA" id="ARBA00002151"/>
    </source>
</evidence>
<evidence type="ECO:0000256" key="3">
    <source>
        <dbReference type="ARBA" id="ARBA00004910"/>
    </source>
</evidence>
<dbReference type="SUPFAM" id="SSF53927">
    <property type="entry name" value="Cytidine deaminase-like"/>
    <property type="match status" value="1"/>
</dbReference>
<keyword evidence="9 13" id="KW-0862">Zinc</keyword>
<dbReference type="CDD" id="cd01284">
    <property type="entry name" value="Riboflavin_deaminase-reductase"/>
    <property type="match status" value="1"/>
</dbReference>
<keyword evidence="10 13" id="KW-0521">NADP</keyword>
<dbReference type="UniPathway" id="UPA00275">
    <property type="reaction ID" value="UER00401"/>
</dbReference>
<feature type="binding site" evidence="15">
    <location>
        <begin position="274"/>
        <end position="280"/>
    </location>
    <ligand>
        <name>NADP(+)</name>
        <dbReference type="ChEBI" id="CHEBI:58349"/>
    </ligand>
</feature>
<comment type="similarity">
    <text evidence="5 13">In the C-terminal section; belongs to the HTP reductase family.</text>
</comment>
<feature type="active site" description="Proton donor" evidence="14">
    <location>
        <position position="55"/>
    </location>
</feature>
<dbReference type="InterPro" id="IPR004794">
    <property type="entry name" value="Eubact_RibD"/>
</dbReference>
<dbReference type="InterPro" id="IPR024072">
    <property type="entry name" value="DHFR-like_dom_sf"/>
</dbReference>
<feature type="binding site" evidence="15">
    <location>
        <position position="204"/>
    </location>
    <ligand>
        <name>NADP(+)</name>
        <dbReference type="ChEBI" id="CHEBI:58349"/>
    </ligand>
</feature>
<dbReference type="Gene3D" id="3.40.140.10">
    <property type="entry name" value="Cytidine Deaminase, domain 2"/>
    <property type="match status" value="1"/>
</dbReference>
<sequence length="337" mass="36891">MMEIDTRYMKRAIELARHAGLANTSPNPMVGAVIVRDGMIIGEGYHRRCGEGHAEVNAIASVSDPELLKDSTIYVTLEPCSHYGKTPPCSQLIIDKGIPRVVVGSLDPYEKVSGRGVKMLRDAGIEVTTGVLEDECRAVNPVFMTAHSLRRPWVTLKWAQSADGYIDRLRDPSQPPAQLSTPLTATLMHRQRTMHDAIMAGSSTVISDNPSLTPRLWPGRNPKRVIMSRHNSIPADCRLLTDGLPVTVSRSGSVAEELERLYAEGTTSVLVEGGAKLLQSFIDAGLWDMMRVETSPLTLGEGVKAPKVDKIPSQSLTIDNNRIDYFVRDGLLGVKNL</sequence>
<comment type="pathway">
    <text evidence="3 13">Cofactor biosynthesis; riboflavin biosynthesis; 5-amino-6-(D-ribitylamino)uracil from GTP: step 3/4.</text>
</comment>
<dbReference type="AlphaFoldDB" id="A0A4P7VPC6"/>
<evidence type="ECO:0000256" key="2">
    <source>
        <dbReference type="ARBA" id="ARBA00004882"/>
    </source>
</evidence>
<dbReference type="Pfam" id="PF01872">
    <property type="entry name" value="RibD_C"/>
    <property type="match status" value="1"/>
</dbReference>
<feature type="binding site" evidence="15">
    <location>
        <position position="212"/>
    </location>
    <ligand>
        <name>substrate</name>
    </ligand>
</feature>
<dbReference type="KEGG" id="mgod:E7746_10905"/>
<name>A0A4P7VPC6_9BACT</name>
<keyword evidence="19" id="KW-1185">Reference proteome</keyword>
<dbReference type="InterPro" id="IPR016192">
    <property type="entry name" value="APOBEC/CMP_deaminase_Zn-bd"/>
</dbReference>
<dbReference type="Gene3D" id="3.40.430.10">
    <property type="entry name" value="Dihydrofolate Reductase, subunit A"/>
    <property type="match status" value="2"/>
</dbReference>
<feature type="binding site" evidence="16">
    <location>
        <position position="53"/>
    </location>
    <ligand>
        <name>Zn(2+)</name>
        <dbReference type="ChEBI" id="CHEBI:29105"/>
        <note>catalytic</note>
    </ligand>
</feature>
<dbReference type="EC" id="3.5.4.26" evidence="13"/>
<protein>
    <recommendedName>
        <fullName evidence="13">Riboflavin biosynthesis protein RibD</fullName>
    </recommendedName>
    <domain>
        <recommendedName>
            <fullName evidence="13">Diaminohydroxyphosphoribosylaminopyrimidine deaminase</fullName>
            <shortName evidence="13">DRAP deaminase</shortName>
            <ecNumber evidence="13">3.5.4.26</ecNumber>
        </recommendedName>
        <alternativeName>
            <fullName evidence="13">Riboflavin-specific deaminase</fullName>
        </alternativeName>
    </domain>
    <domain>
        <recommendedName>
            <fullName evidence="13">5-amino-6-(5-phosphoribosylamino)uracil reductase</fullName>
            <ecNumber evidence="13">1.1.1.193</ecNumber>
        </recommendedName>
        <alternativeName>
            <fullName evidence="13">HTP reductase</fullName>
        </alternativeName>
    </domain>
</protein>
<dbReference type="InterPro" id="IPR002125">
    <property type="entry name" value="CMP_dCMP_dom"/>
</dbReference>
<dbReference type="Proteomes" id="UP000297031">
    <property type="component" value="Chromosome"/>
</dbReference>
<accession>A0A4P7VPC6</accession>
<dbReference type="GO" id="GO:0008270">
    <property type="term" value="F:zinc ion binding"/>
    <property type="evidence" value="ECO:0007669"/>
    <property type="project" value="InterPro"/>
</dbReference>
<dbReference type="PROSITE" id="PS00903">
    <property type="entry name" value="CYT_DCMP_DEAMINASES_1"/>
    <property type="match status" value="1"/>
</dbReference>
<keyword evidence="6 13" id="KW-0686">Riboflavin biosynthesis</keyword>
<keyword evidence="12" id="KW-0511">Multifunctional enzyme</keyword>
<evidence type="ECO:0000256" key="8">
    <source>
        <dbReference type="ARBA" id="ARBA00022801"/>
    </source>
</evidence>
<evidence type="ECO:0000256" key="11">
    <source>
        <dbReference type="ARBA" id="ARBA00023002"/>
    </source>
</evidence>
<dbReference type="GO" id="GO:0008835">
    <property type="term" value="F:diaminohydroxyphosphoribosylaminopyrimidine deaminase activity"/>
    <property type="evidence" value="ECO:0007669"/>
    <property type="project" value="UniProtKB-EC"/>
</dbReference>
<comment type="function">
    <text evidence="1 13">Converts 2,5-diamino-6-(ribosylamino)-4(3h)-pyrimidinone 5'-phosphate into 5-amino-6-(ribosylamino)-2,4(1h,3h)-pyrimidinedione 5'-phosphate.</text>
</comment>
<dbReference type="EMBL" id="CP039393">
    <property type="protein sequence ID" value="QCD36351.1"/>
    <property type="molecule type" value="Genomic_DNA"/>
</dbReference>
<feature type="binding site" evidence="16">
    <location>
        <position position="89"/>
    </location>
    <ligand>
        <name>Zn(2+)</name>
        <dbReference type="ChEBI" id="CHEBI:29105"/>
        <note>catalytic</note>
    </ligand>
</feature>
<keyword evidence="11 13" id="KW-0560">Oxidoreductase</keyword>
<dbReference type="GO" id="GO:0009231">
    <property type="term" value="P:riboflavin biosynthetic process"/>
    <property type="evidence" value="ECO:0007669"/>
    <property type="project" value="UniProtKB-UniPathway"/>
</dbReference>
<evidence type="ECO:0000256" key="12">
    <source>
        <dbReference type="ARBA" id="ARBA00023268"/>
    </source>
</evidence>
<feature type="binding site" evidence="15">
    <location>
        <position position="159"/>
    </location>
    <ligand>
        <name>NADP(+)</name>
        <dbReference type="ChEBI" id="CHEBI:58349"/>
    </ligand>
</feature>
<keyword evidence="8 13" id="KW-0378">Hydrolase</keyword>
<comment type="catalytic activity">
    <reaction evidence="13">
        <text>2,5-diamino-6-hydroxy-4-(5-phosphoribosylamino)-pyrimidine + H2O + H(+) = 5-amino-6-(5-phospho-D-ribosylamino)uracil + NH4(+)</text>
        <dbReference type="Rhea" id="RHEA:21868"/>
        <dbReference type="ChEBI" id="CHEBI:15377"/>
        <dbReference type="ChEBI" id="CHEBI:15378"/>
        <dbReference type="ChEBI" id="CHEBI:28938"/>
        <dbReference type="ChEBI" id="CHEBI:58453"/>
        <dbReference type="ChEBI" id="CHEBI:58614"/>
        <dbReference type="EC" id="3.5.4.26"/>
    </reaction>
</comment>
<keyword evidence="7 13" id="KW-0479">Metal-binding</keyword>
<evidence type="ECO:0000256" key="9">
    <source>
        <dbReference type="ARBA" id="ARBA00022833"/>
    </source>
</evidence>
<dbReference type="PROSITE" id="PS51747">
    <property type="entry name" value="CYT_DCMP_DEAMINASES_2"/>
    <property type="match status" value="1"/>
</dbReference>
<feature type="binding site" evidence="15">
    <location>
        <position position="272"/>
    </location>
    <ligand>
        <name>substrate</name>
    </ligand>
</feature>
<comment type="similarity">
    <text evidence="4 13">In the N-terminal section; belongs to the cytidine and deoxycytidylate deaminase family.</text>
</comment>
<evidence type="ECO:0000256" key="15">
    <source>
        <dbReference type="PIRSR" id="PIRSR006769-2"/>
    </source>
</evidence>
<dbReference type="PIRSF" id="PIRSF006769">
    <property type="entry name" value="RibD"/>
    <property type="match status" value="1"/>
</dbReference>
<feature type="binding site" evidence="15">
    <location>
        <position position="208"/>
    </location>
    <ligand>
        <name>NADP(+)</name>
        <dbReference type="ChEBI" id="CHEBI:58349"/>
    </ligand>
</feature>
<dbReference type="NCBIfam" id="TIGR00326">
    <property type="entry name" value="eubact_ribD"/>
    <property type="match status" value="1"/>
</dbReference>
<dbReference type="InterPro" id="IPR016193">
    <property type="entry name" value="Cytidine_deaminase-like"/>
</dbReference>
<organism evidence="18 19">
    <name type="scientific">Muribaculum gordoncarteri</name>
    <dbReference type="NCBI Taxonomy" id="2530390"/>
    <lineage>
        <taxon>Bacteria</taxon>
        <taxon>Pseudomonadati</taxon>
        <taxon>Bacteroidota</taxon>
        <taxon>Bacteroidia</taxon>
        <taxon>Bacteroidales</taxon>
        <taxon>Muribaculaceae</taxon>
        <taxon>Muribaculum</taxon>
    </lineage>
</organism>
<feature type="binding site" evidence="15">
    <location>
        <position position="215"/>
    </location>
    <ligand>
        <name>substrate</name>
    </ligand>
</feature>
<evidence type="ECO:0000256" key="5">
    <source>
        <dbReference type="ARBA" id="ARBA00007417"/>
    </source>
</evidence>
<dbReference type="SUPFAM" id="SSF53597">
    <property type="entry name" value="Dihydrofolate reductase-like"/>
    <property type="match status" value="1"/>
</dbReference>
<dbReference type="GO" id="GO:0008703">
    <property type="term" value="F:5-amino-6-(5-phosphoribosylamino)uracil reductase activity"/>
    <property type="evidence" value="ECO:0007669"/>
    <property type="project" value="UniProtKB-EC"/>
</dbReference>
<proteinExistence type="inferred from homology"/>
<evidence type="ECO:0000256" key="4">
    <source>
        <dbReference type="ARBA" id="ARBA00005259"/>
    </source>
</evidence>
<evidence type="ECO:0000256" key="16">
    <source>
        <dbReference type="PIRSR" id="PIRSR006769-3"/>
    </source>
</evidence>
<dbReference type="Pfam" id="PF00383">
    <property type="entry name" value="dCMP_cyt_deam_1"/>
    <property type="match status" value="1"/>
</dbReference>
<dbReference type="InterPro" id="IPR050765">
    <property type="entry name" value="Riboflavin_Biosynth_HTPR"/>
</dbReference>
<feature type="domain" description="CMP/dCMP-type deaminase" evidence="17">
    <location>
        <begin position="3"/>
        <end position="127"/>
    </location>
</feature>
<dbReference type="EC" id="1.1.1.193" evidence="13"/>
<evidence type="ECO:0000256" key="10">
    <source>
        <dbReference type="ARBA" id="ARBA00022857"/>
    </source>
</evidence>
<feature type="binding site" evidence="16">
    <location>
        <position position="80"/>
    </location>
    <ligand>
        <name>Zn(2+)</name>
        <dbReference type="ChEBI" id="CHEBI:29105"/>
        <note>catalytic</note>
    </ligand>
</feature>
<dbReference type="OrthoDB" id="9800865at2"/>
<dbReference type="FunFam" id="3.40.140.10:FF:000025">
    <property type="entry name" value="Riboflavin biosynthesis protein RibD"/>
    <property type="match status" value="1"/>
</dbReference>
<evidence type="ECO:0000313" key="18">
    <source>
        <dbReference type="EMBL" id="QCD36351.1"/>
    </source>
</evidence>
<evidence type="ECO:0000259" key="17">
    <source>
        <dbReference type="PROSITE" id="PS51747"/>
    </source>
</evidence>
<comment type="pathway">
    <text evidence="2 13">Cofactor biosynthesis; riboflavin biosynthesis; 5-amino-6-(D-ribitylamino)uracil from GTP: step 2/4.</text>
</comment>
<dbReference type="PANTHER" id="PTHR38011">
    <property type="entry name" value="DIHYDROFOLATE REDUCTASE FAMILY PROTEIN (AFU_ORTHOLOGUE AFUA_8G06820)"/>
    <property type="match status" value="1"/>
</dbReference>
<evidence type="ECO:0000256" key="7">
    <source>
        <dbReference type="ARBA" id="ARBA00022723"/>
    </source>
</evidence>
<comment type="catalytic activity">
    <reaction evidence="13">
        <text>5-amino-6-(5-phospho-D-ribitylamino)uracil + NADP(+) = 5-amino-6-(5-phospho-D-ribosylamino)uracil + NADPH + H(+)</text>
        <dbReference type="Rhea" id="RHEA:17845"/>
        <dbReference type="ChEBI" id="CHEBI:15378"/>
        <dbReference type="ChEBI" id="CHEBI:57783"/>
        <dbReference type="ChEBI" id="CHEBI:58349"/>
        <dbReference type="ChEBI" id="CHEBI:58421"/>
        <dbReference type="ChEBI" id="CHEBI:58453"/>
        <dbReference type="EC" id="1.1.1.193"/>
    </reaction>
</comment>
<dbReference type="InterPro" id="IPR002734">
    <property type="entry name" value="RibDG_C"/>
</dbReference>
<comment type="cofactor">
    <cofactor evidence="13 16">
        <name>Zn(2+)</name>
        <dbReference type="ChEBI" id="CHEBI:29105"/>
    </cofactor>
    <text evidence="13 16">Binds 1 zinc ion.</text>
</comment>
<dbReference type="RefSeq" id="WP_136410803.1">
    <property type="nucleotide sequence ID" value="NZ_CANQMU010000016.1"/>
</dbReference>